<evidence type="ECO:0000313" key="3">
    <source>
        <dbReference type="Proteomes" id="UP001166291"/>
    </source>
</evidence>
<name>A0ABS6VMV0_9GAMM</name>
<accession>A0ABS6VMV0</accession>
<keyword evidence="3" id="KW-1185">Reference proteome</keyword>
<dbReference type="RefSeq" id="WP_219041896.1">
    <property type="nucleotide sequence ID" value="NZ_JAHWDQ010000001.1"/>
</dbReference>
<evidence type="ECO:0000259" key="1">
    <source>
        <dbReference type="Pfam" id="PF07238"/>
    </source>
</evidence>
<organism evidence="2 3">
    <name type="scientific">Zhongshania aquimaris</name>
    <dbReference type="NCBI Taxonomy" id="2857107"/>
    <lineage>
        <taxon>Bacteria</taxon>
        <taxon>Pseudomonadati</taxon>
        <taxon>Pseudomonadota</taxon>
        <taxon>Gammaproteobacteria</taxon>
        <taxon>Cellvibrionales</taxon>
        <taxon>Spongiibacteraceae</taxon>
        <taxon>Zhongshania</taxon>
    </lineage>
</organism>
<comment type="caution">
    <text evidence="2">The sequence shown here is derived from an EMBL/GenBank/DDBJ whole genome shotgun (WGS) entry which is preliminary data.</text>
</comment>
<dbReference type="Proteomes" id="UP001166291">
    <property type="component" value="Unassembled WGS sequence"/>
</dbReference>
<dbReference type="EMBL" id="JAHWDQ010000001">
    <property type="protein sequence ID" value="MBW2939649.1"/>
    <property type="molecule type" value="Genomic_DNA"/>
</dbReference>
<sequence length="138" mass="15795">MREFIRHSSEFPVAIKVTGEAGSRRGCLRDLSVAGLSFDVASKIDVGSKINFYVPSLSDEPAGRGHVVWCRPLRASYRLGVEFETEQDAYRTRMVEQVCQIENYRREVKELEGRVLEPEDAAVEWIESYAADFDRRFS</sequence>
<dbReference type="Pfam" id="PF07238">
    <property type="entry name" value="PilZ"/>
    <property type="match status" value="1"/>
</dbReference>
<feature type="domain" description="PilZ" evidence="1">
    <location>
        <begin position="2"/>
        <end position="95"/>
    </location>
</feature>
<gene>
    <name evidence="2" type="ORF">KXJ70_02615</name>
</gene>
<evidence type="ECO:0000313" key="2">
    <source>
        <dbReference type="EMBL" id="MBW2939649.1"/>
    </source>
</evidence>
<dbReference type="InterPro" id="IPR009875">
    <property type="entry name" value="PilZ_domain"/>
</dbReference>
<protein>
    <submittedName>
        <fullName evidence="2">PilZ domain-containing protein</fullName>
    </submittedName>
</protein>
<reference evidence="2" key="1">
    <citation type="submission" date="2021-07" db="EMBL/GenBank/DDBJ databases">
        <title>Zhongshania sp. CAU 1632 isolated from seawater.</title>
        <authorList>
            <person name="Kim W."/>
        </authorList>
    </citation>
    <scope>NUCLEOTIDE SEQUENCE</scope>
    <source>
        <strain evidence="2">CAU 1632</strain>
    </source>
</reference>
<proteinExistence type="predicted"/>